<feature type="domain" description="JmjC" evidence="3">
    <location>
        <begin position="622"/>
        <end position="815"/>
    </location>
</feature>
<dbReference type="Gene3D" id="2.60.120.650">
    <property type="entry name" value="Cupin"/>
    <property type="match status" value="1"/>
</dbReference>
<evidence type="ECO:0000256" key="2">
    <source>
        <dbReference type="SAM" id="Phobius"/>
    </source>
</evidence>
<feature type="transmembrane region" description="Helical" evidence="2">
    <location>
        <begin position="119"/>
        <end position="141"/>
    </location>
</feature>
<name>A0A067SMM6_GALM3</name>
<keyword evidence="2" id="KW-0812">Transmembrane</keyword>
<keyword evidence="2" id="KW-0472">Membrane</keyword>
<evidence type="ECO:0000259" key="3">
    <source>
        <dbReference type="PROSITE" id="PS51184"/>
    </source>
</evidence>
<dbReference type="AlphaFoldDB" id="A0A067SMM6"/>
<feature type="compositionally biased region" description="Low complexity" evidence="1">
    <location>
        <begin position="253"/>
        <end position="263"/>
    </location>
</feature>
<dbReference type="OrthoDB" id="3270451at2759"/>
<evidence type="ECO:0000313" key="4">
    <source>
        <dbReference type="EMBL" id="KDR72195.1"/>
    </source>
</evidence>
<reference evidence="5" key="1">
    <citation type="journal article" date="2014" name="Proc. Natl. Acad. Sci. U.S.A.">
        <title>Extensive sampling of basidiomycete genomes demonstrates inadequacy of the white-rot/brown-rot paradigm for wood decay fungi.</title>
        <authorList>
            <person name="Riley R."/>
            <person name="Salamov A.A."/>
            <person name="Brown D.W."/>
            <person name="Nagy L.G."/>
            <person name="Floudas D."/>
            <person name="Held B.W."/>
            <person name="Levasseur A."/>
            <person name="Lombard V."/>
            <person name="Morin E."/>
            <person name="Otillar R."/>
            <person name="Lindquist E.A."/>
            <person name="Sun H."/>
            <person name="LaButti K.M."/>
            <person name="Schmutz J."/>
            <person name="Jabbour D."/>
            <person name="Luo H."/>
            <person name="Baker S.E."/>
            <person name="Pisabarro A.G."/>
            <person name="Walton J.D."/>
            <person name="Blanchette R.A."/>
            <person name="Henrissat B."/>
            <person name="Martin F."/>
            <person name="Cullen D."/>
            <person name="Hibbett D.S."/>
            <person name="Grigoriev I.V."/>
        </authorList>
    </citation>
    <scope>NUCLEOTIDE SEQUENCE [LARGE SCALE GENOMIC DNA]</scope>
    <source>
        <strain evidence="5">CBS 339.88</strain>
    </source>
</reference>
<organism evidence="4 5">
    <name type="scientific">Galerina marginata (strain CBS 339.88)</name>
    <dbReference type="NCBI Taxonomy" id="685588"/>
    <lineage>
        <taxon>Eukaryota</taxon>
        <taxon>Fungi</taxon>
        <taxon>Dikarya</taxon>
        <taxon>Basidiomycota</taxon>
        <taxon>Agaricomycotina</taxon>
        <taxon>Agaricomycetes</taxon>
        <taxon>Agaricomycetidae</taxon>
        <taxon>Agaricales</taxon>
        <taxon>Agaricineae</taxon>
        <taxon>Strophariaceae</taxon>
        <taxon>Galerina</taxon>
    </lineage>
</organism>
<feature type="compositionally biased region" description="Low complexity" evidence="1">
    <location>
        <begin position="314"/>
        <end position="324"/>
    </location>
</feature>
<keyword evidence="2" id="KW-1133">Transmembrane helix</keyword>
<dbReference type="EMBL" id="KL142389">
    <property type="protein sequence ID" value="KDR72195.1"/>
    <property type="molecule type" value="Genomic_DNA"/>
</dbReference>
<dbReference type="SUPFAM" id="SSF51197">
    <property type="entry name" value="Clavaminate synthase-like"/>
    <property type="match status" value="1"/>
</dbReference>
<feature type="compositionally biased region" description="Basic and acidic residues" evidence="1">
    <location>
        <begin position="395"/>
        <end position="404"/>
    </location>
</feature>
<feature type="compositionally biased region" description="Basic and acidic residues" evidence="1">
    <location>
        <begin position="331"/>
        <end position="350"/>
    </location>
</feature>
<feature type="region of interest" description="Disordered" evidence="1">
    <location>
        <begin position="253"/>
        <end position="411"/>
    </location>
</feature>
<sequence length="1082" mass="119253">MVNLKDPAVDNWQSMSNFQILMMASSHVHAADAGVHCLRNVLHAAMGIAVLNGCEDDVLDGKVPCVPDSAGDFAQLVTEYARRDSSFQGGHFHSITGATLSAREEKGGKDPARHMNTPITLAAMVSPIALFFPLQLITMYLSKSDPAMWAKTIGNCKPVLLQDVEREIWMALFEIASGQKTPLSALLDCFDRIDWNAVETADCSNWFSDGFDDENCPRLQNFSDFHLASEVPQDWTRAQSFLDEVARRAAGIQPPAGPIASASVADPQPRSIDQDATPRNALDESLDNNTAPNPASGRDDSDGDHTDTPITPANDPQNNLTLLNPLPPLAEKNDGGQDQRPGEPIDHSPDSDDIPLLPASPPASPTASPALEQPSSPPSQTIGLGLKTTPAPLLPEKRKRETGEPKSSSGITNINKKAICFRSVTVKRTSSYARDIPAPMEVVESQALHKKIEFIDIDDITSGRPSTNADICEQATKLQNKYPSSFIVYNARGEEITITPELHHQHQLNSLFALVEASREGCYTKDKPNFITSKDDSIFHIMSEAAANTYDPEELLLLLQTNVLILTESKIELTTFDEDGLSDLKDLGAVISVHDYSEPCEDGDFAKRNKKTTLDVILNCTRTKGKILNALDIPMGWKGAPPTLFSSETRAWNATEGLPYCKNDPLPTDALRWALVATKGAHSPWHIDANGSAAFLVNGCGAKLIFVACLPDKRVFSQIDLFLNDFDQYATCSDRWNVEAIYLEPGDKIILPPNKPHSVFTSDNSICHGGHFYLSTTMTDTLVGIFQNFFCNSISTNTDHVEWRDLIHRMTVFYHDIIVTGSPIRDSRTRAHAPRLTDLLSLLNVYSTCALSILANALSPETYQPPEDDEEDDGEAGFESNKKSRFEMFDLNAMNGFTRGKCIHHRALAWEIIHNIDARYTFRNNVTDEHLSAFDNIFVPFISHLVRAAIGLDNEVAQLDPRPSIAKLTEGAFQKQARACFHLQPNILEAIDKGDEVDNFICPFTFDCVISLAEDFDGDVVGVKTSGETSRDVLYESGRDSSWKLYEDDNASGDDDNMVTDSTEEDDGDEYIPHAKRAKVRQ</sequence>
<feature type="region of interest" description="Disordered" evidence="1">
    <location>
        <begin position="1044"/>
        <end position="1082"/>
    </location>
</feature>
<gene>
    <name evidence="4" type="ORF">GALMADRAFT_229041</name>
</gene>
<protein>
    <recommendedName>
        <fullName evidence="3">JmjC domain-containing protein</fullName>
    </recommendedName>
</protein>
<proteinExistence type="predicted"/>
<feature type="compositionally biased region" description="Acidic residues" evidence="1">
    <location>
        <begin position="1048"/>
        <end position="1070"/>
    </location>
</feature>
<dbReference type="PROSITE" id="PS51184">
    <property type="entry name" value="JMJC"/>
    <property type="match status" value="1"/>
</dbReference>
<dbReference type="Proteomes" id="UP000027222">
    <property type="component" value="Unassembled WGS sequence"/>
</dbReference>
<dbReference type="HOGENOM" id="CLU_305882_0_0_1"/>
<evidence type="ECO:0000313" key="5">
    <source>
        <dbReference type="Proteomes" id="UP000027222"/>
    </source>
</evidence>
<dbReference type="InterPro" id="IPR003347">
    <property type="entry name" value="JmjC_dom"/>
</dbReference>
<evidence type="ECO:0000256" key="1">
    <source>
        <dbReference type="SAM" id="MobiDB-lite"/>
    </source>
</evidence>
<keyword evidence="5" id="KW-1185">Reference proteome</keyword>
<accession>A0A067SMM6</accession>
<feature type="compositionally biased region" description="Basic and acidic residues" evidence="1">
    <location>
        <begin position="297"/>
        <end position="307"/>
    </location>
</feature>
<dbReference type="STRING" id="685588.A0A067SMM6"/>